<dbReference type="PRINTS" id="PR00080">
    <property type="entry name" value="SDRFAMILY"/>
</dbReference>
<sequence length="260" mass="28370">MKTALVTGASSGIGAAFAKELAKSKTNLVLVARSQDKLEQLAKQLQQQHPIQVEVMVQDLSLPGAAREVYDKITQKGLMIDTLINNAGFGDYGKFTQRELSRQVEMIHLNITTLVELTYLVLAPMQSQGYGNIINVASIAAFQPLPYLSVYAATKAFVLSFTEAIWAENKNTGVNILALCPGPTESQFFQVAQFPASFNGQNQGEYTSASQVVQDALKALEKPHSTLVTGGLSNQIIVNLHRFLPREVLLSAVEQQFKAK</sequence>
<comment type="similarity">
    <text evidence="1 3">Belongs to the short-chain dehydrogenases/reductases (SDR) family.</text>
</comment>
<dbReference type="InterPro" id="IPR002347">
    <property type="entry name" value="SDR_fam"/>
</dbReference>
<dbReference type="InterPro" id="IPR036291">
    <property type="entry name" value="NAD(P)-bd_dom_sf"/>
</dbReference>
<dbReference type="PANTHER" id="PTHR42901">
    <property type="entry name" value="ALCOHOL DEHYDROGENASE"/>
    <property type="match status" value="1"/>
</dbReference>
<dbReference type="STRING" id="65393.PCC7424_1836"/>
<dbReference type="OrthoDB" id="9808814at2"/>
<dbReference type="PRINTS" id="PR00081">
    <property type="entry name" value="GDHRDH"/>
</dbReference>
<keyword evidence="5" id="KW-1185">Reference proteome</keyword>
<protein>
    <submittedName>
        <fullName evidence="4">Short-chain dehydrogenase/reductase SDR</fullName>
    </submittedName>
</protein>
<dbReference type="Proteomes" id="UP000002384">
    <property type="component" value="Chromosome"/>
</dbReference>
<dbReference type="GO" id="GO:0016491">
    <property type="term" value="F:oxidoreductase activity"/>
    <property type="evidence" value="ECO:0007669"/>
    <property type="project" value="UniProtKB-KW"/>
</dbReference>
<dbReference type="Pfam" id="PF00106">
    <property type="entry name" value="adh_short"/>
    <property type="match status" value="1"/>
</dbReference>
<evidence type="ECO:0000313" key="5">
    <source>
        <dbReference type="Proteomes" id="UP000002384"/>
    </source>
</evidence>
<dbReference type="eggNOG" id="COG0300">
    <property type="taxonomic scope" value="Bacteria"/>
</dbReference>
<evidence type="ECO:0000313" key="4">
    <source>
        <dbReference type="EMBL" id="ACK70268.1"/>
    </source>
</evidence>
<keyword evidence="2" id="KW-0560">Oxidoreductase</keyword>
<evidence type="ECO:0000256" key="1">
    <source>
        <dbReference type="ARBA" id="ARBA00006484"/>
    </source>
</evidence>
<dbReference type="HOGENOM" id="CLU_010194_2_1_3"/>
<evidence type="ECO:0000256" key="2">
    <source>
        <dbReference type="ARBA" id="ARBA00023002"/>
    </source>
</evidence>
<dbReference type="KEGG" id="cyc:PCC7424_1836"/>
<dbReference type="EMBL" id="CP001291">
    <property type="protein sequence ID" value="ACK70268.1"/>
    <property type="molecule type" value="Genomic_DNA"/>
</dbReference>
<dbReference type="AlphaFoldDB" id="B7KCG3"/>
<dbReference type="Gene3D" id="3.40.50.720">
    <property type="entry name" value="NAD(P)-binding Rossmann-like Domain"/>
    <property type="match status" value="1"/>
</dbReference>
<reference evidence="5" key="1">
    <citation type="journal article" date="2011" name="MBio">
        <title>Novel metabolic attributes of the genus Cyanothece, comprising a group of unicellular nitrogen-fixing Cyanobacteria.</title>
        <authorList>
            <person name="Bandyopadhyay A."/>
            <person name="Elvitigala T."/>
            <person name="Welsh E."/>
            <person name="Stockel J."/>
            <person name="Liberton M."/>
            <person name="Min H."/>
            <person name="Sherman L.A."/>
            <person name="Pakrasi H.B."/>
        </authorList>
    </citation>
    <scope>NUCLEOTIDE SEQUENCE [LARGE SCALE GENOMIC DNA]</scope>
    <source>
        <strain evidence="5">PCC 7424</strain>
    </source>
</reference>
<proteinExistence type="inferred from homology"/>
<dbReference type="PIRSF" id="PIRSF000126">
    <property type="entry name" value="11-beta-HSD1"/>
    <property type="match status" value="1"/>
</dbReference>
<organism evidence="4 5">
    <name type="scientific">Gloeothece citriformis (strain PCC 7424)</name>
    <name type="common">Cyanothece sp. (strain PCC 7424)</name>
    <dbReference type="NCBI Taxonomy" id="65393"/>
    <lineage>
        <taxon>Bacteria</taxon>
        <taxon>Bacillati</taxon>
        <taxon>Cyanobacteriota</taxon>
        <taxon>Cyanophyceae</taxon>
        <taxon>Oscillatoriophycideae</taxon>
        <taxon>Chroococcales</taxon>
        <taxon>Aphanothecaceae</taxon>
        <taxon>Gloeothece</taxon>
        <taxon>Gloeothece citriformis</taxon>
    </lineage>
</organism>
<dbReference type="SUPFAM" id="SSF51735">
    <property type="entry name" value="NAD(P)-binding Rossmann-fold domains"/>
    <property type="match status" value="1"/>
</dbReference>
<evidence type="ECO:0000256" key="3">
    <source>
        <dbReference type="RuleBase" id="RU000363"/>
    </source>
</evidence>
<gene>
    <name evidence="4" type="ordered locus">PCC7424_1836</name>
</gene>
<name>B7KCG3_GLOC7</name>
<accession>B7KCG3</accession>
<dbReference type="RefSeq" id="WP_012599211.1">
    <property type="nucleotide sequence ID" value="NC_011729.1"/>
</dbReference>
<dbReference type="PANTHER" id="PTHR42901:SF1">
    <property type="entry name" value="ALCOHOL DEHYDROGENASE"/>
    <property type="match status" value="1"/>
</dbReference>